<dbReference type="InterPro" id="IPR000555">
    <property type="entry name" value="JAMM/MPN+_dom"/>
</dbReference>
<dbReference type="EMBL" id="GIBP01006464">
    <property type="protein sequence ID" value="NDV35433.1"/>
    <property type="molecule type" value="Transcribed_RNA"/>
</dbReference>
<dbReference type="AlphaFoldDB" id="A0A6B2LEF3"/>
<evidence type="ECO:0000259" key="1">
    <source>
        <dbReference type="PROSITE" id="PS50249"/>
    </source>
</evidence>
<organism evidence="2">
    <name type="scientific">Arcella intermedia</name>
    <dbReference type="NCBI Taxonomy" id="1963864"/>
    <lineage>
        <taxon>Eukaryota</taxon>
        <taxon>Amoebozoa</taxon>
        <taxon>Tubulinea</taxon>
        <taxon>Elardia</taxon>
        <taxon>Arcellinida</taxon>
        <taxon>Sphaerothecina</taxon>
        <taxon>Arcellidae</taxon>
        <taxon>Arcella</taxon>
    </lineage>
</organism>
<dbReference type="InterPro" id="IPR050242">
    <property type="entry name" value="JAMM_MPN+_peptidase_M67A"/>
</dbReference>
<reference evidence="2" key="1">
    <citation type="journal article" date="2020" name="J. Eukaryot. Microbiol.">
        <title>De novo Sequencing, Assembly and Annotation of the Transcriptome for the Free-Living Testate Amoeba Arcella intermedia.</title>
        <authorList>
            <person name="Ribeiro G.M."/>
            <person name="Porfirio-Sousa A.L."/>
            <person name="Maurer-Alcala X.X."/>
            <person name="Katz L.A."/>
            <person name="Lahr D.J.G."/>
        </authorList>
    </citation>
    <scope>NUCLEOTIDE SEQUENCE</scope>
</reference>
<dbReference type="GO" id="GO:0008237">
    <property type="term" value="F:metallopeptidase activity"/>
    <property type="evidence" value="ECO:0007669"/>
    <property type="project" value="InterPro"/>
</dbReference>
<dbReference type="Gene3D" id="3.40.140.10">
    <property type="entry name" value="Cytidine Deaminase, domain 2"/>
    <property type="match status" value="1"/>
</dbReference>
<dbReference type="SUPFAM" id="SSF102712">
    <property type="entry name" value="JAB1/MPN domain"/>
    <property type="match status" value="1"/>
</dbReference>
<dbReference type="PROSITE" id="PS50249">
    <property type="entry name" value="MPN"/>
    <property type="match status" value="1"/>
</dbReference>
<accession>A0A6B2LEF3</accession>
<name>A0A6B2LEF3_9EUKA</name>
<sequence length="230" mass="26710">MLLIDYHSHLLSSEIIGFLGGYWDPLKKHIKIVAAFPAQSCGDDRFNVEIDPISQLEVTQKIQKQNMQVVGWYHSHTTFVPDPSVRDIENQTNFQLLYHCEKSSMHPFIGIINTTYDTGLPSAQSVTNCFWIFNGNPMKVVFGMNTESDISKHVKNEMRNLIDVYKDHKRRINWGRTWKGGQKNLKLTFMEKFKESLLHRLPSNCDKEEGKKEITKYLALIGTNWKPHKK</sequence>
<dbReference type="InterPro" id="IPR037518">
    <property type="entry name" value="MPN"/>
</dbReference>
<feature type="domain" description="MPN" evidence="1">
    <location>
        <begin position="1"/>
        <end position="130"/>
    </location>
</feature>
<evidence type="ECO:0000313" key="2">
    <source>
        <dbReference type="EMBL" id="NDV35433.1"/>
    </source>
</evidence>
<dbReference type="PANTHER" id="PTHR10410">
    <property type="entry name" value="EUKARYOTIC TRANSLATION INITIATION FACTOR 3 -RELATED"/>
    <property type="match status" value="1"/>
</dbReference>
<dbReference type="Pfam" id="PF01398">
    <property type="entry name" value="JAB"/>
    <property type="match status" value="1"/>
</dbReference>
<proteinExistence type="predicted"/>
<protein>
    <recommendedName>
        <fullName evidence="1">MPN domain-containing protein</fullName>
    </recommendedName>
</protein>